<keyword evidence="4" id="KW-0175">Coiled coil</keyword>
<dbReference type="Pfam" id="PF13476">
    <property type="entry name" value="AAA_23"/>
    <property type="match status" value="1"/>
</dbReference>
<feature type="coiled-coil region" evidence="4">
    <location>
        <begin position="207"/>
        <end position="286"/>
    </location>
</feature>
<evidence type="ECO:0000313" key="6">
    <source>
        <dbReference type="EMBL" id="MEP0818104.1"/>
    </source>
</evidence>
<dbReference type="InterPro" id="IPR038729">
    <property type="entry name" value="Rad50/SbcC_AAA"/>
</dbReference>
<keyword evidence="7" id="KW-1185">Reference proteome</keyword>
<dbReference type="SUPFAM" id="SSF52540">
    <property type="entry name" value="P-loop containing nucleoside triphosphate hydrolases"/>
    <property type="match status" value="1"/>
</dbReference>
<dbReference type="RefSeq" id="WP_190432537.1">
    <property type="nucleotide sequence ID" value="NZ_JAMPKM010000007.1"/>
</dbReference>
<comment type="subunit">
    <text evidence="2">Heterodimer of SbcC and SbcD.</text>
</comment>
<feature type="domain" description="Rad50/SbcC-type AAA" evidence="5">
    <location>
        <begin position="5"/>
        <end position="258"/>
    </location>
</feature>
<evidence type="ECO:0000256" key="2">
    <source>
        <dbReference type="ARBA" id="ARBA00011322"/>
    </source>
</evidence>
<evidence type="ECO:0000313" key="7">
    <source>
        <dbReference type="Proteomes" id="UP001464891"/>
    </source>
</evidence>
<evidence type="ECO:0000259" key="5">
    <source>
        <dbReference type="Pfam" id="PF13476"/>
    </source>
</evidence>
<gene>
    <name evidence="6" type="ORF">NC998_13465</name>
</gene>
<dbReference type="EMBL" id="JAMPKM010000007">
    <property type="protein sequence ID" value="MEP0818104.1"/>
    <property type="molecule type" value="Genomic_DNA"/>
</dbReference>
<dbReference type="PANTHER" id="PTHR32114:SF2">
    <property type="entry name" value="ABC TRANSPORTER ABCH.3"/>
    <property type="match status" value="1"/>
</dbReference>
<feature type="coiled-coil region" evidence="4">
    <location>
        <begin position="500"/>
        <end position="563"/>
    </location>
</feature>
<evidence type="ECO:0000256" key="1">
    <source>
        <dbReference type="ARBA" id="ARBA00006930"/>
    </source>
</evidence>
<reference evidence="6 7" key="1">
    <citation type="submission" date="2022-04" db="EMBL/GenBank/DDBJ databases">
        <title>Positive selection, recombination, and allopatry shape intraspecific diversity of widespread and dominant cyanobacteria.</title>
        <authorList>
            <person name="Wei J."/>
            <person name="Shu W."/>
            <person name="Hu C."/>
        </authorList>
    </citation>
    <scope>NUCLEOTIDE SEQUENCE [LARGE SCALE GENOMIC DNA]</scope>
    <source>
        <strain evidence="6 7">GB2-A4</strain>
    </source>
</reference>
<organism evidence="6 7">
    <name type="scientific">Trichocoleus desertorum GB2-A4</name>
    <dbReference type="NCBI Taxonomy" id="2933944"/>
    <lineage>
        <taxon>Bacteria</taxon>
        <taxon>Bacillati</taxon>
        <taxon>Cyanobacteriota</taxon>
        <taxon>Cyanophyceae</taxon>
        <taxon>Leptolyngbyales</taxon>
        <taxon>Trichocoleusaceae</taxon>
        <taxon>Trichocoleus</taxon>
    </lineage>
</organism>
<comment type="caution">
    <text evidence="6">The sequence shown here is derived from an EMBL/GenBank/DDBJ whole genome shotgun (WGS) entry which is preliminary data.</text>
</comment>
<sequence>MEILSISLKNFKVHSDRYFEFQPGTNAICGENGAGKTSILEAIAWALFNYSSYTKEELIRRGAASAQVSVTFTSRGDGRTYRVQRCTSKGYEIFDPQIRQRLDLKNVSDVLPWLKEHLGVAKETDLPKLFADTIGIPQGTFTEDFKKAADERRKVFDRILRVDEYKQAFEKSRDLEKYAQQQVQELERAIAYYTENLRDWDLLHTQRADLQQEVTKDKTALQQLQIQLEQLQHQKDRLTAQSHQIQQLEVQFSTLQAQLTGQRQTNVLLEQSLQRAKQAVATCEANRAGYQTFLQAESALQALDRQSKQQQALLKQRQGYQMTWENSQAKLTKLTLQLESLTAAQQEIEQLQPLIQQQTELEQNQEAIAQQLQQLFSAELERQNVTKQLAKLKGELEHLNAEIERIRSFEAVLEQIPTWEQQRDRLQAQLSRIAAAKQFEADLSQIVSHGQTQRDRYLRDAETAIAGLQELQRSVPLLAASVDSALDTLQAGVDLNNEILENLQQILGDLSEQVSASKLEQQLGEVKRQLETAYQQRTHFAGLESLLNKQTALQQDTAELQAKLQYLQTQLVSQATLQQQKTQIATEIAALGNPRGRSQLRQQELQQQAQLQMQYNQAQQAQMEVAQAVTHLEAQLAEFADLPDQIETQKNQKARHQNARDLYLQNQKDAEQLPTLEANFEAAIAQLSTLTTNQAIVQAQLAQLAETYDPQHLQEVEATYNAIRSQKDQIEGGLPQKQKFLYQIEHQLAELQAIADQRTKAQANLLERQRVQQFISDARQVYNQAGPRITKFYIEEISREADKLFRELINRQNVALEWTGDYEIRIQEGGYWRTFRSLSGGEQMCAALAVRLALLKVLADIDVAFFDEPTTNMDRARREQLAEAIANIKSFRQLFIISHDDTFENVTENLIRVEREAL</sequence>
<evidence type="ECO:0000256" key="3">
    <source>
        <dbReference type="ARBA" id="ARBA00013368"/>
    </source>
</evidence>
<accession>A0ABV0J8Z5</accession>
<dbReference type="Proteomes" id="UP001464891">
    <property type="component" value="Unassembled WGS sequence"/>
</dbReference>
<feature type="coiled-coil region" evidence="4">
    <location>
        <begin position="331"/>
        <end position="409"/>
    </location>
</feature>
<comment type="similarity">
    <text evidence="1">Belongs to the SMC family. SbcC subfamily.</text>
</comment>
<evidence type="ECO:0000256" key="4">
    <source>
        <dbReference type="SAM" id="Coils"/>
    </source>
</evidence>
<dbReference type="Gene3D" id="3.40.50.300">
    <property type="entry name" value="P-loop containing nucleotide triphosphate hydrolases"/>
    <property type="match status" value="2"/>
</dbReference>
<proteinExistence type="inferred from homology"/>
<name>A0ABV0J8Z5_9CYAN</name>
<dbReference type="InterPro" id="IPR027417">
    <property type="entry name" value="P-loop_NTPase"/>
</dbReference>
<dbReference type="PANTHER" id="PTHR32114">
    <property type="entry name" value="ABC TRANSPORTER ABCH.3"/>
    <property type="match status" value="1"/>
</dbReference>
<protein>
    <recommendedName>
        <fullName evidence="3">Nuclease SbcCD subunit C</fullName>
    </recommendedName>
</protein>